<evidence type="ECO:0000256" key="4">
    <source>
        <dbReference type="ARBA" id="ARBA00023125"/>
    </source>
</evidence>
<evidence type="ECO:0000259" key="9">
    <source>
        <dbReference type="PROSITE" id="PS50090"/>
    </source>
</evidence>
<evidence type="ECO:0000256" key="1">
    <source>
        <dbReference type="ARBA" id="ARBA00004123"/>
    </source>
</evidence>
<dbReference type="Gene3D" id="1.10.10.60">
    <property type="entry name" value="Homeodomain-like"/>
    <property type="match status" value="2"/>
</dbReference>
<dbReference type="STRING" id="2711.A0A067F1L4"/>
<dbReference type="Pfam" id="PF00249">
    <property type="entry name" value="Myb_DNA-binding"/>
    <property type="match status" value="2"/>
</dbReference>
<gene>
    <name evidence="11" type="ORF">CISIN_1g021164mg</name>
</gene>
<dbReference type="GO" id="GO:0006355">
    <property type="term" value="P:regulation of DNA-templated transcription"/>
    <property type="evidence" value="ECO:0000318"/>
    <property type="project" value="GO_Central"/>
</dbReference>
<dbReference type="SMART" id="SM00717">
    <property type="entry name" value="SANT"/>
    <property type="match status" value="2"/>
</dbReference>
<dbReference type="GO" id="GO:0000976">
    <property type="term" value="F:transcription cis-regulatory region binding"/>
    <property type="evidence" value="ECO:0000318"/>
    <property type="project" value="GO_Central"/>
</dbReference>
<dbReference type="InterPro" id="IPR051953">
    <property type="entry name" value="Plant_SW-associated_TFs"/>
</dbReference>
<feature type="region of interest" description="Disordered" evidence="8">
    <location>
        <begin position="127"/>
        <end position="147"/>
    </location>
</feature>
<feature type="domain" description="HTH myb-type" evidence="10">
    <location>
        <begin position="71"/>
        <end position="125"/>
    </location>
</feature>
<evidence type="ECO:0000256" key="3">
    <source>
        <dbReference type="ARBA" id="ARBA00023015"/>
    </source>
</evidence>
<dbReference type="EMBL" id="KK784926">
    <property type="protein sequence ID" value="KDO61264.1"/>
    <property type="molecule type" value="Genomic_DNA"/>
</dbReference>
<dbReference type="InterPro" id="IPR001005">
    <property type="entry name" value="SANT/Myb"/>
</dbReference>
<name>A0A067F1L4_CITSI</name>
<proteinExistence type="predicted"/>
<accession>A0A067F1L4</accession>
<evidence type="ECO:0000313" key="11">
    <source>
        <dbReference type="EMBL" id="KDO61264.1"/>
    </source>
</evidence>
<keyword evidence="7" id="KW-0539">Nucleus</keyword>
<evidence type="ECO:0000256" key="7">
    <source>
        <dbReference type="ARBA" id="ARBA00023242"/>
    </source>
</evidence>
<evidence type="ECO:0000313" key="12">
    <source>
        <dbReference type="Proteomes" id="UP000027120"/>
    </source>
</evidence>
<dbReference type="FunFam" id="1.10.10.60:FF:000269">
    <property type="entry name" value="Transcription factor MYB46"/>
    <property type="match status" value="1"/>
</dbReference>
<dbReference type="KEGG" id="cit:102617737"/>
<evidence type="ECO:0000259" key="10">
    <source>
        <dbReference type="PROSITE" id="PS51294"/>
    </source>
</evidence>
<dbReference type="FunFam" id="1.10.10.60:FF:000077">
    <property type="entry name" value="MYB transcription factor"/>
    <property type="match status" value="1"/>
</dbReference>
<reference evidence="11 12" key="1">
    <citation type="submission" date="2014-04" db="EMBL/GenBank/DDBJ databases">
        <authorList>
            <consortium name="International Citrus Genome Consortium"/>
            <person name="Gmitter F."/>
            <person name="Chen C."/>
            <person name="Farmerie W."/>
            <person name="Harkins T."/>
            <person name="Desany B."/>
            <person name="Mohiuddin M."/>
            <person name="Kodira C."/>
            <person name="Borodovsky M."/>
            <person name="Lomsadze A."/>
            <person name="Burns P."/>
            <person name="Jenkins J."/>
            <person name="Prochnik S."/>
            <person name="Shu S."/>
            <person name="Chapman J."/>
            <person name="Pitluck S."/>
            <person name="Schmutz J."/>
            <person name="Rokhsar D."/>
        </authorList>
    </citation>
    <scope>NUCLEOTIDE SEQUENCE</scope>
</reference>
<evidence type="ECO:0000256" key="6">
    <source>
        <dbReference type="ARBA" id="ARBA00023163"/>
    </source>
</evidence>
<dbReference type="InterPro" id="IPR009057">
    <property type="entry name" value="Homeodomain-like_sf"/>
</dbReference>
<organism evidence="11 12">
    <name type="scientific">Citrus sinensis</name>
    <name type="common">Sweet orange</name>
    <name type="synonym">Citrus aurantium var. sinensis</name>
    <dbReference type="NCBI Taxonomy" id="2711"/>
    <lineage>
        <taxon>Eukaryota</taxon>
        <taxon>Viridiplantae</taxon>
        <taxon>Streptophyta</taxon>
        <taxon>Embryophyta</taxon>
        <taxon>Tracheophyta</taxon>
        <taxon>Spermatophyta</taxon>
        <taxon>Magnoliopsida</taxon>
        <taxon>eudicotyledons</taxon>
        <taxon>Gunneridae</taxon>
        <taxon>Pentapetalae</taxon>
        <taxon>rosids</taxon>
        <taxon>malvids</taxon>
        <taxon>Sapindales</taxon>
        <taxon>Rutaceae</taxon>
        <taxon>Aurantioideae</taxon>
        <taxon>Citrus</taxon>
    </lineage>
</organism>
<evidence type="ECO:0000256" key="2">
    <source>
        <dbReference type="ARBA" id="ARBA00022737"/>
    </source>
</evidence>
<dbReference type="GO" id="GO:2000652">
    <property type="term" value="P:regulation of secondary cell wall biogenesis"/>
    <property type="evidence" value="ECO:0007669"/>
    <property type="project" value="UniProtKB-ARBA"/>
</dbReference>
<dbReference type="PaxDb" id="2711-XP_006470756.1"/>
<keyword evidence="6" id="KW-0804">Transcription</keyword>
<dbReference type="GO" id="GO:0005634">
    <property type="term" value="C:nucleus"/>
    <property type="evidence" value="ECO:0000318"/>
    <property type="project" value="GO_Central"/>
</dbReference>
<dbReference type="Proteomes" id="UP000027120">
    <property type="component" value="Unassembled WGS sequence"/>
</dbReference>
<dbReference type="SUPFAM" id="SSF46689">
    <property type="entry name" value="Homeodomain-like"/>
    <property type="match status" value="1"/>
</dbReference>
<protein>
    <submittedName>
        <fullName evidence="11">Uncharacterized protein</fullName>
    </submittedName>
</protein>
<dbReference type="eggNOG" id="KOG0048">
    <property type="taxonomic scope" value="Eukaryota"/>
</dbReference>
<keyword evidence="2" id="KW-0677">Repeat</keyword>
<feature type="domain" description="Myb-like" evidence="9">
    <location>
        <begin position="71"/>
        <end position="121"/>
    </location>
</feature>
<dbReference type="PANTHER" id="PTHR47997">
    <property type="entry name" value="MYB DOMAIN PROTEIN 55"/>
    <property type="match status" value="1"/>
</dbReference>
<feature type="compositionally biased region" description="Low complexity" evidence="8">
    <location>
        <begin position="1"/>
        <end position="19"/>
    </location>
</feature>
<dbReference type="CDD" id="cd00167">
    <property type="entry name" value="SANT"/>
    <property type="match status" value="2"/>
</dbReference>
<keyword evidence="12" id="KW-1185">Reference proteome</keyword>
<comment type="subcellular location">
    <subcellularLocation>
        <location evidence="1">Nucleus</location>
    </subcellularLocation>
</comment>
<dbReference type="PROSITE" id="PS50090">
    <property type="entry name" value="MYB_LIKE"/>
    <property type="match status" value="2"/>
</dbReference>
<dbReference type="PROSITE" id="PS51294">
    <property type="entry name" value="HTH_MYB"/>
    <property type="match status" value="2"/>
</dbReference>
<dbReference type="SMR" id="A0A067F1L4"/>
<dbReference type="PANTHER" id="PTHR47997:SF44">
    <property type="entry name" value="TRANSCRIPTION FACTOR MYB46"/>
    <property type="match status" value="1"/>
</dbReference>
<dbReference type="AlphaFoldDB" id="A0A067F1L4"/>
<feature type="domain" description="HTH myb-type" evidence="10">
    <location>
        <begin position="18"/>
        <end position="70"/>
    </location>
</feature>
<sequence>MRKPENNGNGNSHSNSNGNKLRKGLWSPEEDDKLMNYMLKNGQGCWSDVARNAGLQRCGKSCRLRWINYLRPDLKRGAFSPQEEELIIHLHSLLGNRWSQIAARLPGRTDNEIKNFWNSTIKKRLKNLSSSSSTPSPNASDSLISSDQPNKDQLIAAAGSSSEFMSMPMYNNMDTSSSSSSMMVHMIDSLPMLEHGLNMMGCSSNGYMINTTSCISQVGMNNCGNFGGEFYVPPLESISCCIEENIKAENSFYDHRNPNNLNTNNNNANNNKVDQNIGGVGNLLQGEEIKLGEWDFEELMKDVSSFPYLDFYSSWS</sequence>
<feature type="compositionally biased region" description="Low complexity" evidence="8">
    <location>
        <begin position="129"/>
        <end position="142"/>
    </location>
</feature>
<feature type="domain" description="Myb-like" evidence="9">
    <location>
        <begin position="18"/>
        <end position="70"/>
    </location>
</feature>
<feature type="region of interest" description="Disordered" evidence="8">
    <location>
        <begin position="1"/>
        <end position="25"/>
    </location>
</feature>
<keyword evidence="4" id="KW-0238">DNA-binding</keyword>
<keyword evidence="5" id="KW-0010">Activator</keyword>
<evidence type="ECO:0000256" key="8">
    <source>
        <dbReference type="SAM" id="MobiDB-lite"/>
    </source>
</evidence>
<dbReference type="GO" id="GO:0045893">
    <property type="term" value="P:positive regulation of DNA-templated transcription"/>
    <property type="evidence" value="ECO:0007669"/>
    <property type="project" value="UniProtKB-ARBA"/>
</dbReference>
<keyword evidence="3" id="KW-0805">Transcription regulation</keyword>
<dbReference type="InterPro" id="IPR017930">
    <property type="entry name" value="Myb_dom"/>
</dbReference>
<evidence type="ECO:0000256" key="5">
    <source>
        <dbReference type="ARBA" id="ARBA00023159"/>
    </source>
</evidence>